<feature type="compositionally biased region" description="Basic and acidic residues" evidence="7">
    <location>
        <begin position="192"/>
        <end position="205"/>
    </location>
</feature>
<dbReference type="GO" id="GO:0007281">
    <property type="term" value="P:germ cell development"/>
    <property type="evidence" value="ECO:0007669"/>
    <property type="project" value="TreeGrafter"/>
</dbReference>
<dbReference type="InterPro" id="IPR044476">
    <property type="entry name" value="STAU2_DSRM_1"/>
</dbReference>
<dbReference type="InterPro" id="IPR044473">
    <property type="entry name" value="STAU2_DSRM_3"/>
</dbReference>
<dbReference type="GO" id="GO:0005874">
    <property type="term" value="C:microtubule"/>
    <property type="evidence" value="ECO:0007669"/>
    <property type="project" value="UniProtKB-KW"/>
</dbReference>
<dbReference type="CDD" id="cd19886">
    <property type="entry name" value="DSRM_STAU2_rpt4"/>
    <property type="match status" value="1"/>
</dbReference>
<dbReference type="CDD" id="cd19882">
    <property type="entry name" value="DSRM_STAU2_rpt2"/>
    <property type="match status" value="1"/>
</dbReference>
<dbReference type="Pfam" id="PF16482">
    <property type="entry name" value="Staufen_C"/>
    <property type="match status" value="1"/>
</dbReference>
<dbReference type="SUPFAM" id="SSF54768">
    <property type="entry name" value="dsRNA-binding domain-like"/>
    <property type="match status" value="4"/>
</dbReference>
<name>A0A8C2KI50_CYPCA</name>
<evidence type="ECO:0000256" key="4">
    <source>
        <dbReference type="ARBA" id="ARBA00022884"/>
    </source>
</evidence>
<dbReference type="Gene3D" id="3.30.160.20">
    <property type="match status" value="4"/>
</dbReference>
<evidence type="ECO:0000256" key="3">
    <source>
        <dbReference type="ARBA" id="ARBA00022737"/>
    </source>
</evidence>
<dbReference type="Pfam" id="PF00035">
    <property type="entry name" value="dsrm"/>
    <property type="match status" value="4"/>
</dbReference>
<keyword evidence="1" id="KW-0813">Transport</keyword>
<organism evidence="9 10">
    <name type="scientific">Cyprinus carpio</name>
    <name type="common">Common carp</name>
    <dbReference type="NCBI Taxonomy" id="7962"/>
    <lineage>
        <taxon>Eukaryota</taxon>
        <taxon>Metazoa</taxon>
        <taxon>Chordata</taxon>
        <taxon>Craniata</taxon>
        <taxon>Vertebrata</taxon>
        <taxon>Euteleostomi</taxon>
        <taxon>Actinopterygii</taxon>
        <taxon>Neopterygii</taxon>
        <taxon>Teleostei</taxon>
        <taxon>Ostariophysi</taxon>
        <taxon>Cypriniformes</taxon>
        <taxon>Cyprinidae</taxon>
        <taxon>Cyprininae</taxon>
        <taxon>Cyprinus</taxon>
    </lineage>
</organism>
<feature type="domain" description="DRBM" evidence="8">
    <location>
        <begin position="8"/>
        <end position="75"/>
    </location>
</feature>
<dbReference type="PANTHER" id="PTHR46054">
    <property type="entry name" value="MATERNAL EFFECT PROTEIN STAUFEN"/>
    <property type="match status" value="1"/>
</dbReference>
<evidence type="ECO:0000256" key="7">
    <source>
        <dbReference type="SAM" id="MobiDB-lite"/>
    </source>
</evidence>
<proteinExistence type="predicted"/>
<dbReference type="GO" id="GO:0003729">
    <property type="term" value="F:mRNA binding"/>
    <property type="evidence" value="ECO:0007669"/>
    <property type="project" value="TreeGrafter"/>
</dbReference>
<feature type="domain" description="DRBM" evidence="8">
    <location>
        <begin position="95"/>
        <end position="181"/>
    </location>
</feature>
<dbReference type="Gene3D" id="6.10.250.1360">
    <property type="match status" value="1"/>
</dbReference>
<sequence length="545" mass="60073">MANPKEKTPMCLVNELARFNRIQPQYKLLNEKGPAHAKIFTVQLCLGNQIWESEGSSIKKAQHSAATEALTESVLPRPPPRSPKADSNSNPGSITPTVELNGLAMKRGEPAIYRPLDPKPIPNYTANYNFRGMFNQRYHYPVPKVFYVQLTVGNNEFIGEGRTRQAARHNAAMKALQALKNEPIPERPPQCSEEKKETEENSDASKSEISLVYEIALKRNLGVNFEVLKESGPPHMKSFLTRVTVGEFSAEGEGNSKKLSKKRAALSILQELKKLPVLPVVEKPKVHYKKRPKTILKTGPEYGQGMNPISRLAQIQQAKKEKEPEYILLSERGMPRRREFIMQVKVDTEVTTGTGPNKKVAKRNAAEAMLLHLGYKASTPLQNTPEKMDNKGWNGQRAAFPETTTYTQKGILHLSPDVYQEMEASRNKGVPGAPGNYIGQGSTGPFYTPSVGNTATIARELLLSGTSPTAEALILKGKAPALACGSIQPSQQLEYLAHIQGFQAALSALKQLSEQGLDPVDGPIKVENGSLMLYLNDKSTQRQSG</sequence>
<dbReference type="InterPro" id="IPR044464">
    <property type="entry name" value="STAU2_DSRM_2"/>
</dbReference>
<evidence type="ECO:0000313" key="9">
    <source>
        <dbReference type="Ensembl" id="ENSCCRP00020109623.1"/>
    </source>
</evidence>
<dbReference type="InterPro" id="IPR044474">
    <property type="entry name" value="STAU2_DSRM_4"/>
</dbReference>
<accession>A0A8C2KI50</accession>
<evidence type="ECO:0000259" key="8">
    <source>
        <dbReference type="PROSITE" id="PS50137"/>
    </source>
</evidence>
<dbReference type="CDD" id="cd19880">
    <property type="entry name" value="DSRM_STAU2_rpt1"/>
    <property type="match status" value="1"/>
</dbReference>
<keyword evidence="2" id="KW-0493">Microtubule</keyword>
<dbReference type="GO" id="GO:0010494">
    <property type="term" value="C:cytoplasmic stress granule"/>
    <property type="evidence" value="ECO:0007669"/>
    <property type="project" value="TreeGrafter"/>
</dbReference>
<feature type="region of interest" description="Disordered" evidence="7">
    <location>
        <begin position="61"/>
        <end position="97"/>
    </location>
</feature>
<keyword evidence="4 6" id="KW-0694">RNA-binding</keyword>
<dbReference type="InterPro" id="IPR014720">
    <property type="entry name" value="dsRBD_dom"/>
</dbReference>
<dbReference type="PANTHER" id="PTHR46054:SF1">
    <property type="entry name" value="DOUBLE-STRANDED RNA-BINDING PROTEIN STAUFEN HOMOLOG 2"/>
    <property type="match status" value="1"/>
</dbReference>
<dbReference type="InterPro" id="IPR032478">
    <property type="entry name" value="Staufen_C"/>
</dbReference>
<evidence type="ECO:0000256" key="5">
    <source>
        <dbReference type="ARBA" id="ARBA00024122"/>
    </source>
</evidence>
<evidence type="ECO:0000256" key="1">
    <source>
        <dbReference type="ARBA" id="ARBA00022448"/>
    </source>
</evidence>
<evidence type="ECO:0000313" key="10">
    <source>
        <dbReference type="Proteomes" id="UP000694701"/>
    </source>
</evidence>
<dbReference type="AlphaFoldDB" id="A0A8C2KI50"/>
<dbReference type="Proteomes" id="UP000694701">
    <property type="component" value="Unplaced"/>
</dbReference>
<gene>
    <name evidence="9" type="primary">stau2</name>
</gene>
<evidence type="ECO:0000256" key="6">
    <source>
        <dbReference type="PROSITE-ProRule" id="PRU00266"/>
    </source>
</evidence>
<dbReference type="SMART" id="SM00358">
    <property type="entry name" value="DSRM"/>
    <property type="match status" value="4"/>
</dbReference>
<keyword evidence="3" id="KW-0677">Repeat</keyword>
<dbReference type="GO" id="GO:0005886">
    <property type="term" value="C:plasma membrane"/>
    <property type="evidence" value="ECO:0007669"/>
    <property type="project" value="TreeGrafter"/>
</dbReference>
<dbReference type="GO" id="GO:0003725">
    <property type="term" value="F:double-stranded RNA binding"/>
    <property type="evidence" value="ECO:0007669"/>
    <property type="project" value="TreeGrafter"/>
</dbReference>
<feature type="compositionally biased region" description="Polar residues" evidence="7">
    <location>
        <begin position="85"/>
        <end position="97"/>
    </location>
</feature>
<dbReference type="GO" id="GO:0008298">
    <property type="term" value="P:intracellular mRNA localization"/>
    <property type="evidence" value="ECO:0007669"/>
    <property type="project" value="TreeGrafter"/>
</dbReference>
<feature type="domain" description="DRBM" evidence="8">
    <location>
        <begin position="207"/>
        <end position="274"/>
    </location>
</feature>
<dbReference type="InterPro" id="IPR051740">
    <property type="entry name" value="DRBM-containing_protein"/>
</dbReference>
<dbReference type="GO" id="GO:0043025">
    <property type="term" value="C:neuronal cell body"/>
    <property type="evidence" value="ECO:0007669"/>
    <property type="project" value="TreeGrafter"/>
</dbReference>
<evidence type="ECO:0000256" key="2">
    <source>
        <dbReference type="ARBA" id="ARBA00022701"/>
    </source>
</evidence>
<protein>
    <recommendedName>
        <fullName evidence="5">Double-stranded RNA-binding protein Staufen homolog 2</fullName>
    </recommendedName>
</protein>
<dbReference type="Ensembl" id="ENSCCRT00020119741.1">
    <property type="protein sequence ID" value="ENSCCRP00020109623.1"/>
    <property type="gene ID" value="ENSCCRG00020048586.1"/>
</dbReference>
<dbReference type="CDD" id="cd19884">
    <property type="entry name" value="DSRM_STAU2_rpt3"/>
    <property type="match status" value="1"/>
</dbReference>
<dbReference type="PROSITE" id="PS50137">
    <property type="entry name" value="DS_RBD"/>
    <property type="match status" value="4"/>
</dbReference>
<dbReference type="FunFam" id="3.30.160.20:FF:000007">
    <property type="entry name" value="Double-stranded RNA-binding protein Staufen homolog 1"/>
    <property type="match status" value="1"/>
</dbReference>
<dbReference type="FunFam" id="3.30.160.20:FF:000024">
    <property type="entry name" value="double-stranded RNA-binding protein Staufen homolog 1 isoform X1"/>
    <property type="match status" value="1"/>
</dbReference>
<dbReference type="FunFam" id="3.30.160.20:FF:000013">
    <property type="entry name" value="double-stranded RNA-binding protein Staufen homolog 2 isoform X3"/>
    <property type="match status" value="1"/>
</dbReference>
<dbReference type="GO" id="GO:0032839">
    <property type="term" value="C:dendrite cytoplasm"/>
    <property type="evidence" value="ECO:0007669"/>
    <property type="project" value="GOC"/>
</dbReference>
<dbReference type="GO" id="GO:0035418">
    <property type="term" value="P:protein localization to synapse"/>
    <property type="evidence" value="ECO:0007669"/>
    <property type="project" value="TreeGrafter"/>
</dbReference>
<feature type="domain" description="DRBM" evidence="8">
    <location>
        <begin position="307"/>
        <end position="375"/>
    </location>
</feature>
<reference evidence="9" key="1">
    <citation type="submission" date="2025-08" db="UniProtKB">
        <authorList>
            <consortium name="Ensembl"/>
        </authorList>
    </citation>
    <scope>IDENTIFICATION</scope>
</reference>
<feature type="region of interest" description="Disordered" evidence="7">
    <location>
        <begin position="177"/>
        <end position="205"/>
    </location>
</feature>
<dbReference type="GO" id="GO:0098964">
    <property type="term" value="P:anterograde dendritic transport of messenger ribonucleoprotein complex"/>
    <property type="evidence" value="ECO:0007669"/>
    <property type="project" value="TreeGrafter"/>
</dbReference>